<proteinExistence type="inferred from homology"/>
<name>A0A9X0A4J0_9CNID</name>
<evidence type="ECO:0000256" key="7">
    <source>
        <dbReference type="ARBA" id="ARBA00023134"/>
    </source>
</evidence>
<evidence type="ECO:0000256" key="9">
    <source>
        <dbReference type="ARBA" id="ARBA00023288"/>
    </source>
</evidence>
<dbReference type="GO" id="GO:0005525">
    <property type="term" value="F:GTP binding"/>
    <property type="evidence" value="ECO:0007669"/>
    <property type="project" value="UniProtKB-KW"/>
</dbReference>
<dbReference type="Gene3D" id="3.40.50.300">
    <property type="entry name" value="P-loop containing nucleotide triphosphate hydrolases"/>
    <property type="match status" value="1"/>
</dbReference>
<dbReference type="OrthoDB" id="9989112at2759"/>
<protein>
    <recommendedName>
        <fullName evidence="11">Ras-related protein Rab-13</fullName>
    </recommendedName>
</protein>
<dbReference type="InterPro" id="IPR050305">
    <property type="entry name" value="Small_GTPase_Rab"/>
</dbReference>
<sequence length="197" mass="22379">MEKQFDFLFKLLIIGDSGVGKTCIIFRFVENKFDPCFITTIGIDFKIRTVEIGGRRIKLQVWDTAGQERFQTITATCYRGAQGIMLVYDVTDEKSFKNIPKWIQKTQELSSPNVQKMLVANKCDLEKQRQITRERGELLAQDLDIRYAEISALSNLNVEDAFATLTQDVLNNYVCSTAEGWATLTVEDTAKQPCCAL</sequence>
<dbReference type="Proteomes" id="UP001163046">
    <property type="component" value="Unassembled WGS sequence"/>
</dbReference>
<dbReference type="EMBL" id="MU825398">
    <property type="protein sequence ID" value="KAJ7393272.1"/>
    <property type="molecule type" value="Genomic_DNA"/>
</dbReference>
<dbReference type="SMART" id="SM00175">
    <property type="entry name" value="RAB"/>
    <property type="match status" value="1"/>
</dbReference>
<comment type="subcellular location">
    <subcellularLocation>
        <location evidence="1">Cell membrane</location>
        <topology evidence="1">Lipid-anchor</topology>
        <orientation evidence="1">Cytoplasmic side</orientation>
    </subcellularLocation>
</comment>
<evidence type="ECO:0000256" key="11">
    <source>
        <dbReference type="ARBA" id="ARBA00039501"/>
    </source>
</evidence>
<keyword evidence="3" id="KW-0813">Transport</keyword>
<comment type="similarity">
    <text evidence="2">Belongs to the small GTPase superfamily. Rab family.</text>
</comment>
<dbReference type="InterPro" id="IPR027417">
    <property type="entry name" value="P-loop_NTPase"/>
</dbReference>
<dbReference type="GO" id="GO:0015031">
    <property type="term" value="P:protein transport"/>
    <property type="evidence" value="ECO:0007669"/>
    <property type="project" value="UniProtKB-KW"/>
</dbReference>
<keyword evidence="10" id="KW-0636">Prenylation</keyword>
<evidence type="ECO:0000256" key="4">
    <source>
        <dbReference type="ARBA" id="ARBA00022475"/>
    </source>
</evidence>
<dbReference type="Pfam" id="PF00071">
    <property type="entry name" value="Ras"/>
    <property type="match status" value="1"/>
</dbReference>
<dbReference type="InterPro" id="IPR001806">
    <property type="entry name" value="Small_GTPase"/>
</dbReference>
<dbReference type="SUPFAM" id="SSF52540">
    <property type="entry name" value="P-loop containing nucleoside triphosphate hydrolases"/>
    <property type="match status" value="1"/>
</dbReference>
<dbReference type="GO" id="GO:0005886">
    <property type="term" value="C:plasma membrane"/>
    <property type="evidence" value="ECO:0007669"/>
    <property type="project" value="UniProtKB-SubCell"/>
</dbReference>
<evidence type="ECO:0000256" key="2">
    <source>
        <dbReference type="ARBA" id="ARBA00006270"/>
    </source>
</evidence>
<evidence type="ECO:0000256" key="1">
    <source>
        <dbReference type="ARBA" id="ARBA00004342"/>
    </source>
</evidence>
<reference evidence="12" key="1">
    <citation type="submission" date="2023-01" db="EMBL/GenBank/DDBJ databases">
        <title>Genome assembly of the deep-sea coral Lophelia pertusa.</title>
        <authorList>
            <person name="Herrera S."/>
            <person name="Cordes E."/>
        </authorList>
    </citation>
    <scope>NUCLEOTIDE SEQUENCE</scope>
    <source>
        <strain evidence="12">USNM1676648</strain>
        <tissue evidence="12">Polyp</tissue>
    </source>
</reference>
<keyword evidence="6" id="KW-0653">Protein transport</keyword>
<evidence type="ECO:0000256" key="5">
    <source>
        <dbReference type="ARBA" id="ARBA00022741"/>
    </source>
</evidence>
<keyword evidence="9" id="KW-0449">Lipoprotein</keyword>
<organism evidence="12 13">
    <name type="scientific">Desmophyllum pertusum</name>
    <dbReference type="NCBI Taxonomy" id="174260"/>
    <lineage>
        <taxon>Eukaryota</taxon>
        <taxon>Metazoa</taxon>
        <taxon>Cnidaria</taxon>
        <taxon>Anthozoa</taxon>
        <taxon>Hexacorallia</taxon>
        <taxon>Scleractinia</taxon>
        <taxon>Caryophylliina</taxon>
        <taxon>Caryophylliidae</taxon>
        <taxon>Desmophyllum</taxon>
    </lineage>
</organism>
<dbReference type="InterPro" id="IPR005225">
    <property type="entry name" value="Small_GTP-bd"/>
</dbReference>
<dbReference type="PANTHER" id="PTHR47980">
    <property type="entry name" value="LD44762P"/>
    <property type="match status" value="1"/>
</dbReference>
<dbReference type="SMART" id="SM00173">
    <property type="entry name" value="RAS"/>
    <property type="match status" value="1"/>
</dbReference>
<dbReference type="GO" id="GO:0003924">
    <property type="term" value="F:GTPase activity"/>
    <property type="evidence" value="ECO:0007669"/>
    <property type="project" value="InterPro"/>
</dbReference>
<evidence type="ECO:0000256" key="8">
    <source>
        <dbReference type="ARBA" id="ARBA00023136"/>
    </source>
</evidence>
<dbReference type="PROSITE" id="PS51421">
    <property type="entry name" value="RAS"/>
    <property type="match status" value="1"/>
</dbReference>
<dbReference type="PRINTS" id="PR00449">
    <property type="entry name" value="RASTRNSFRMNG"/>
</dbReference>
<evidence type="ECO:0000256" key="6">
    <source>
        <dbReference type="ARBA" id="ARBA00022927"/>
    </source>
</evidence>
<evidence type="ECO:0000313" key="12">
    <source>
        <dbReference type="EMBL" id="KAJ7393272.1"/>
    </source>
</evidence>
<comment type="caution">
    <text evidence="12">The sequence shown here is derived from an EMBL/GenBank/DDBJ whole genome shotgun (WGS) entry which is preliminary data.</text>
</comment>
<keyword evidence="5" id="KW-0547">Nucleotide-binding</keyword>
<dbReference type="SMART" id="SM00174">
    <property type="entry name" value="RHO"/>
    <property type="match status" value="1"/>
</dbReference>
<evidence type="ECO:0000256" key="10">
    <source>
        <dbReference type="ARBA" id="ARBA00023289"/>
    </source>
</evidence>
<gene>
    <name evidence="12" type="primary">RAB8A_2</name>
    <name evidence="12" type="ORF">OS493_006241</name>
</gene>
<keyword evidence="7" id="KW-0342">GTP-binding</keyword>
<keyword evidence="13" id="KW-1185">Reference proteome</keyword>
<evidence type="ECO:0000313" key="13">
    <source>
        <dbReference type="Proteomes" id="UP001163046"/>
    </source>
</evidence>
<dbReference type="NCBIfam" id="TIGR00231">
    <property type="entry name" value="small_GTP"/>
    <property type="match status" value="1"/>
</dbReference>
<dbReference type="FunFam" id="3.40.50.300:FF:000363">
    <property type="entry name" value="Secretion related GTPase srgA"/>
    <property type="match status" value="1"/>
</dbReference>
<dbReference type="PROSITE" id="PS51420">
    <property type="entry name" value="RHO"/>
    <property type="match status" value="1"/>
</dbReference>
<keyword evidence="8" id="KW-0472">Membrane</keyword>
<dbReference type="AlphaFoldDB" id="A0A9X0A4J0"/>
<dbReference type="SMART" id="SM00176">
    <property type="entry name" value="RAN"/>
    <property type="match status" value="1"/>
</dbReference>
<evidence type="ECO:0000256" key="3">
    <source>
        <dbReference type="ARBA" id="ARBA00022448"/>
    </source>
</evidence>
<dbReference type="PROSITE" id="PS51419">
    <property type="entry name" value="RAB"/>
    <property type="match status" value="1"/>
</dbReference>
<keyword evidence="4" id="KW-1003">Cell membrane</keyword>
<accession>A0A9X0A4J0</accession>